<dbReference type="RefSeq" id="WP_310345815.1">
    <property type="nucleotide sequence ID" value="NZ_JAVDXO010000011.1"/>
</dbReference>
<dbReference type="SUPFAM" id="SSF63829">
    <property type="entry name" value="Calcium-dependent phosphotriesterase"/>
    <property type="match status" value="1"/>
</dbReference>
<feature type="domain" description="SMP-30/Gluconolactonase/LRE-like region" evidence="2">
    <location>
        <begin position="30"/>
        <end position="291"/>
    </location>
</feature>
<comment type="caution">
    <text evidence="3">The sequence shown here is derived from an EMBL/GenBank/DDBJ whole genome shotgun (WGS) entry which is preliminary data.</text>
</comment>
<protein>
    <submittedName>
        <fullName evidence="3">Gluconolactonase</fullName>
        <ecNumber evidence="3">3.1.1.17</ecNumber>
    </submittedName>
</protein>
<dbReference type="EMBL" id="JAVDXO010000011">
    <property type="protein sequence ID" value="MDR7308467.1"/>
    <property type="molecule type" value="Genomic_DNA"/>
</dbReference>
<keyword evidence="4" id="KW-1185">Reference proteome</keyword>
<keyword evidence="1 3" id="KW-0378">Hydrolase</keyword>
<dbReference type="InterPro" id="IPR013658">
    <property type="entry name" value="SGL"/>
</dbReference>
<dbReference type="Proteomes" id="UP001268089">
    <property type="component" value="Unassembled WGS sequence"/>
</dbReference>
<dbReference type="Pfam" id="PF08450">
    <property type="entry name" value="SGL"/>
    <property type="match status" value="1"/>
</dbReference>
<dbReference type="EC" id="3.1.1.17" evidence="3"/>
<reference evidence="3 4" key="1">
    <citation type="submission" date="2023-07" db="EMBL/GenBank/DDBJ databases">
        <title>Sorghum-associated microbial communities from plants grown in Nebraska, USA.</title>
        <authorList>
            <person name="Schachtman D."/>
        </authorList>
    </citation>
    <scope>NUCLEOTIDE SEQUENCE [LARGE SCALE GENOMIC DNA]</scope>
    <source>
        <strain evidence="3 4">BE308</strain>
    </source>
</reference>
<sequence>MGNVDIFDDRARALVPANAQLERLASSATWSEGPVWMHEDESVLWSDIPNNRMLRWHPTEGQSVWRDHVEYTNGHCREADGSLLHCSHGHRAIIRTRSPVGPDESIDEVVVDRFNGRRLNSPNDVVVKRDGTIWFSDPPYGIASDHEGHQADSELGDNYVFRFEPSNGELSIATDFVEEPNGLAFSPDESVLYVSDTSAALRQDGGGNHHIVRFDVVNGKELLNPEVLVEISPGLSDGFRLDRQGWIFTSSADSVQVIHPDGTLLAKIYVPEKVGNLTFGGAIRNELYICASTSLYRIRLNTSGIQTP</sequence>
<organism evidence="3 4">
    <name type="scientific">Rhodoferax saidenbachensis</name>
    <dbReference type="NCBI Taxonomy" id="1484693"/>
    <lineage>
        <taxon>Bacteria</taxon>
        <taxon>Pseudomonadati</taxon>
        <taxon>Pseudomonadota</taxon>
        <taxon>Betaproteobacteria</taxon>
        <taxon>Burkholderiales</taxon>
        <taxon>Comamonadaceae</taxon>
        <taxon>Rhodoferax</taxon>
    </lineage>
</organism>
<name>A0ABU1ZSF0_9BURK</name>
<dbReference type="PANTHER" id="PTHR47572:SF4">
    <property type="entry name" value="LACTONASE DRP35"/>
    <property type="match status" value="1"/>
</dbReference>
<dbReference type="PANTHER" id="PTHR47572">
    <property type="entry name" value="LIPOPROTEIN-RELATED"/>
    <property type="match status" value="1"/>
</dbReference>
<gene>
    <name evidence="3" type="ORF">J2X15_003779</name>
</gene>
<dbReference type="InterPro" id="IPR011042">
    <property type="entry name" value="6-blade_b-propeller_TolB-like"/>
</dbReference>
<dbReference type="InterPro" id="IPR051262">
    <property type="entry name" value="SMP-30/CGR1_Lactonase"/>
</dbReference>
<proteinExistence type="predicted"/>
<evidence type="ECO:0000259" key="2">
    <source>
        <dbReference type="Pfam" id="PF08450"/>
    </source>
</evidence>
<accession>A0ABU1ZSF0</accession>
<dbReference type="GO" id="GO:0004341">
    <property type="term" value="F:gluconolactonase activity"/>
    <property type="evidence" value="ECO:0007669"/>
    <property type="project" value="UniProtKB-EC"/>
</dbReference>
<dbReference type="Gene3D" id="2.120.10.30">
    <property type="entry name" value="TolB, C-terminal domain"/>
    <property type="match status" value="1"/>
</dbReference>
<evidence type="ECO:0000313" key="3">
    <source>
        <dbReference type="EMBL" id="MDR7308467.1"/>
    </source>
</evidence>
<evidence type="ECO:0000256" key="1">
    <source>
        <dbReference type="ARBA" id="ARBA00022801"/>
    </source>
</evidence>
<evidence type="ECO:0000313" key="4">
    <source>
        <dbReference type="Proteomes" id="UP001268089"/>
    </source>
</evidence>